<sequence length="155" mass="17763">MKKIIFEQTGNIIMILLLTLGMIQTVLTATVNKGPFSFSFEFGIFWFLFLGWLVIFGIARFWYGKKKHNEGYSTRKGEFSTQDEREELISKKASLITFKMLISLWIVLLFLCFGVGLFVTDIKTFQTMVIGMLGGSLIIGFLSYLTVWIILDSKD</sequence>
<accession>A0A0A1MVJ1</accession>
<dbReference type="RefSeq" id="WP_052485013.1">
    <property type="nucleotide sequence ID" value="NZ_CAXOIH010000018.1"/>
</dbReference>
<dbReference type="InterPro" id="IPR019235">
    <property type="entry name" value="DUF2178_TM"/>
</dbReference>
<protein>
    <submittedName>
        <fullName evidence="2">Uncharacterized protein</fullName>
    </submittedName>
</protein>
<keyword evidence="1" id="KW-0812">Transmembrane</keyword>
<evidence type="ECO:0000313" key="3">
    <source>
        <dbReference type="Proteomes" id="UP000040453"/>
    </source>
</evidence>
<gene>
    <name evidence="2" type="ORF">BN997_02733</name>
</gene>
<proteinExistence type="predicted"/>
<dbReference type="AlphaFoldDB" id="A0A0A1MVJ1"/>
<keyword evidence="1" id="KW-1133">Transmembrane helix</keyword>
<organism evidence="2 3">
    <name type="scientific">Oceanobacillus oncorhynchi</name>
    <dbReference type="NCBI Taxonomy" id="545501"/>
    <lineage>
        <taxon>Bacteria</taxon>
        <taxon>Bacillati</taxon>
        <taxon>Bacillota</taxon>
        <taxon>Bacilli</taxon>
        <taxon>Bacillales</taxon>
        <taxon>Bacillaceae</taxon>
        <taxon>Oceanobacillus</taxon>
    </lineage>
</organism>
<evidence type="ECO:0000256" key="1">
    <source>
        <dbReference type="SAM" id="Phobius"/>
    </source>
</evidence>
<reference evidence="2 3" key="1">
    <citation type="submission" date="2014-11" db="EMBL/GenBank/DDBJ databases">
        <authorList>
            <person name="Urmite Genomes Urmite Genomes"/>
        </authorList>
    </citation>
    <scope>NUCLEOTIDE SEQUENCE [LARGE SCALE GENOMIC DNA]</scope>
    <source>
        <strain evidence="2 3">Oc5</strain>
    </source>
</reference>
<feature type="transmembrane region" description="Helical" evidence="1">
    <location>
        <begin position="12"/>
        <end position="31"/>
    </location>
</feature>
<feature type="transmembrane region" description="Helical" evidence="1">
    <location>
        <begin position="100"/>
        <end position="119"/>
    </location>
</feature>
<dbReference type="Pfam" id="PF09946">
    <property type="entry name" value="DUF2178"/>
    <property type="match status" value="1"/>
</dbReference>
<keyword evidence="1" id="KW-0472">Membrane</keyword>
<feature type="transmembrane region" description="Helical" evidence="1">
    <location>
        <begin position="43"/>
        <end position="63"/>
    </location>
</feature>
<feature type="transmembrane region" description="Helical" evidence="1">
    <location>
        <begin position="125"/>
        <end position="151"/>
    </location>
</feature>
<name>A0A0A1MVJ1_9BACI</name>
<evidence type="ECO:0000313" key="2">
    <source>
        <dbReference type="EMBL" id="CEI82846.1"/>
    </source>
</evidence>
<keyword evidence="3" id="KW-1185">Reference proteome</keyword>
<dbReference type="Proteomes" id="UP000040453">
    <property type="component" value="Unassembled WGS sequence"/>
</dbReference>
<dbReference type="EMBL" id="CDGG01000001">
    <property type="protein sequence ID" value="CEI82846.1"/>
    <property type="molecule type" value="Genomic_DNA"/>
</dbReference>